<dbReference type="PATRIC" id="fig|1208921.3.peg.594"/>
<evidence type="ECO:0000313" key="11">
    <source>
        <dbReference type="Proteomes" id="UP000011658"/>
    </source>
</evidence>
<proteinExistence type="predicted"/>
<evidence type="ECO:0000256" key="2">
    <source>
        <dbReference type="ARBA" id="ARBA00004196"/>
    </source>
</evidence>
<gene>
    <name evidence="10" type="ORF">ST1E_0032</name>
</gene>
<keyword evidence="7" id="KW-0482">Metalloprotease</keyword>
<dbReference type="InterPro" id="IPR011055">
    <property type="entry name" value="Dup_hybrid_motif"/>
</dbReference>
<feature type="domain" description="M23ase beta-sheet core" evidence="8">
    <location>
        <begin position="329"/>
        <end position="424"/>
    </location>
</feature>
<dbReference type="InterPro" id="IPR016047">
    <property type="entry name" value="M23ase_b-sheet_dom"/>
</dbReference>
<evidence type="ECO:0000256" key="6">
    <source>
        <dbReference type="ARBA" id="ARBA00022833"/>
    </source>
</evidence>
<keyword evidence="11" id="KW-1185">Reference proteome</keyword>
<evidence type="ECO:0000256" key="7">
    <source>
        <dbReference type="ARBA" id="ARBA00023049"/>
    </source>
</evidence>
<evidence type="ECO:0000259" key="8">
    <source>
        <dbReference type="Pfam" id="PF01551"/>
    </source>
</evidence>
<keyword evidence="6" id="KW-0862">Zinc</keyword>
<dbReference type="AlphaFoldDB" id="M1L9V1"/>
<name>M1L9V1_9PROT</name>
<evidence type="ECO:0000256" key="5">
    <source>
        <dbReference type="ARBA" id="ARBA00022801"/>
    </source>
</evidence>
<reference evidence="10 11" key="1">
    <citation type="journal article" date="2013" name="Genome Biol. Evol.">
        <title>Genome evolution and phylogenomic analysis of candidatus kinetoplastibacterium, the betaproteobacterial endosymbionts of strigomonas and angomonas.</title>
        <authorList>
            <person name="Alves J.M."/>
            <person name="Serrano M.G."/>
            <person name="Maia da Silva F."/>
            <person name="Voegtly L.J."/>
            <person name="Matveyev A.V."/>
            <person name="Teixeira M.M."/>
            <person name="Camargo E.P."/>
            <person name="Buck G.A."/>
        </authorList>
    </citation>
    <scope>NUCLEOTIDE SEQUENCE [LARGE SCALE GENOMIC DNA]</scope>
    <source>
        <strain evidence="10 11">TCC219</strain>
    </source>
</reference>
<dbReference type="InterPro" id="IPR050570">
    <property type="entry name" value="Cell_wall_metabolism_enzyme"/>
</dbReference>
<evidence type="ECO:0000256" key="1">
    <source>
        <dbReference type="ARBA" id="ARBA00001947"/>
    </source>
</evidence>
<dbReference type="GO" id="GO:0004222">
    <property type="term" value="F:metalloendopeptidase activity"/>
    <property type="evidence" value="ECO:0007669"/>
    <property type="project" value="TreeGrafter"/>
</dbReference>
<keyword evidence="4" id="KW-0479">Metal-binding</keyword>
<evidence type="ECO:0000256" key="4">
    <source>
        <dbReference type="ARBA" id="ARBA00022723"/>
    </source>
</evidence>
<dbReference type="STRING" id="1208921.ST1E_0032"/>
<accession>M1L9V1</accession>
<feature type="domain" description="Csd3-like second N-terminal" evidence="9">
    <location>
        <begin position="196"/>
        <end position="315"/>
    </location>
</feature>
<dbReference type="Proteomes" id="UP000011658">
    <property type="component" value="Chromosome"/>
</dbReference>
<dbReference type="Pfam" id="PF19425">
    <property type="entry name" value="Csd3_N2"/>
    <property type="match status" value="1"/>
</dbReference>
<organism evidence="10 11">
    <name type="scientific">Candidatus Kinetoplastidibacterium galati TCC219</name>
    <dbReference type="NCBI Taxonomy" id="1208921"/>
    <lineage>
        <taxon>Bacteria</taxon>
        <taxon>Pseudomonadati</taxon>
        <taxon>Pseudomonadota</taxon>
        <taxon>Betaproteobacteria</taxon>
        <taxon>Candidatus Kinetoplastidibacterium</taxon>
    </lineage>
</organism>
<dbReference type="PANTHER" id="PTHR21666">
    <property type="entry name" value="PEPTIDASE-RELATED"/>
    <property type="match status" value="1"/>
</dbReference>
<dbReference type="GO" id="GO:0030313">
    <property type="term" value="C:cell envelope"/>
    <property type="evidence" value="ECO:0007669"/>
    <property type="project" value="UniProtKB-SubCell"/>
</dbReference>
<dbReference type="GO" id="GO:0046872">
    <property type="term" value="F:metal ion binding"/>
    <property type="evidence" value="ECO:0007669"/>
    <property type="project" value="UniProtKB-KW"/>
</dbReference>
<sequence>MCCMNCRLCYITISFHKRNKITIKKHDEHFLASTYLDNNIICFFCATPLYMFKRNTNKSDLPQSKILRIEQSLFDYEHRILKTNEDNLPYINETIVKKGDTLRGILQRLRVTNIDKLQNFIAKNTETNSIRKLLPGRQIQAATDLNGNLIWLRYLHTPYYNNNSDQVICKYLQIATNKECSYSVCEKTNYSERQIRVAFGVIKSSLFEATDHAGIPNFITIQMTNILSTKIDFPRDIRIGDQFRVIYELQMYNGLYLGSGKVLALEFKSNDRMHNAIWFDDDRKIEGGYYNFNGDSLKKTFLRSAIKFSRISSTFGKRVHPIRKTIVDHKGVDYVAPTGTPIYATAEGVVEFSGWQNGYGKVVILKHFNKYSTLYAHQSRIDPKIHKGKKVSQGQLIGYVGSTGWATGPHLHYELRINNKPVDPLSIKLPTSKKIDASIQKNFNSKVEFYKEQMRFLEKLQTESIKIAYSK</sequence>
<keyword evidence="3" id="KW-0645">Protease</keyword>
<dbReference type="EMBL" id="CP003806">
    <property type="protein sequence ID" value="AGF49303.1"/>
    <property type="molecule type" value="Genomic_DNA"/>
</dbReference>
<dbReference type="eggNOG" id="COG0739">
    <property type="taxonomic scope" value="Bacteria"/>
</dbReference>
<dbReference type="GO" id="GO:0006508">
    <property type="term" value="P:proteolysis"/>
    <property type="evidence" value="ECO:0007669"/>
    <property type="project" value="UniProtKB-KW"/>
</dbReference>
<comment type="cofactor">
    <cofactor evidence="1">
        <name>Zn(2+)</name>
        <dbReference type="ChEBI" id="CHEBI:29105"/>
    </cofactor>
</comment>
<dbReference type="Gene3D" id="2.70.70.10">
    <property type="entry name" value="Glucose Permease (Domain IIA)"/>
    <property type="match status" value="1"/>
</dbReference>
<comment type="subcellular location">
    <subcellularLocation>
        <location evidence="2">Cell envelope</location>
    </subcellularLocation>
</comment>
<evidence type="ECO:0000313" key="10">
    <source>
        <dbReference type="EMBL" id="AGF49303.1"/>
    </source>
</evidence>
<evidence type="ECO:0000256" key="3">
    <source>
        <dbReference type="ARBA" id="ARBA00022670"/>
    </source>
</evidence>
<dbReference type="InterPro" id="IPR045834">
    <property type="entry name" value="Csd3_N2"/>
</dbReference>
<dbReference type="CDD" id="cd12797">
    <property type="entry name" value="M23_peptidase"/>
    <property type="match status" value="1"/>
</dbReference>
<evidence type="ECO:0000259" key="9">
    <source>
        <dbReference type="Pfam" id="PF19425"/>
    </source>
</evidence>
<protein>
    <submittedName>
        <fullName evidence="10">M23/M37 family peptidase</fullName>
    </submittedName>
</protein>
<dbReference type="HOGENOM" id="CLU_026846_4_1_4"/>
<dbReference type="Pfam" id="PF01551">
    <property type="entry name" value="Peptidase_M23"/>
    <property type="match status" value="1"/>
</dbReference>
<dbReference type="KEGG" id="kga:ST1E_0032"/>
<keyword evidence="5" id="KW-0378">Hydrolase</keyword>
<dbReference type="SUPFAM" id="SSF51261">
    <property type="entry name" value="Duplicated hybrid motif"/>
    <property type="match status" value="1"/>
</dbReference>
<dbReference type="Gene3D" id="3.10.450.350">
    <property type="match status" value="2"/>
</dbReference>
<dbReference type="PANTHER" id="PTHR21666:SF288">
    <property type="entry name" value="CELL DIVISION PROTEIN YTFB"/>
    <property type="match status" value="1"/>
</dbReference>